<organism evidence="2 3">
    <name type="scientific">Dillenia turbinata</name>
    <dbReference type="NCBI Taxonomy" id="194707"/>
    <lineage>
        <taxon>Eukaryota</taxon>
        <taxon>Viridiplantae</taxon>
        <taxon>Streptophyta</taxon>
        <taxon>Embryophyta</taxon>
        <taxon>Tracheophyta</taxon>
        <taxon>Spermatophyta</taxon>
        <taxon>Magnoliopsida</taxon>
        <taxon>eudicotyledons</taxon>
        <taxon>Gunneridae</taxon>
        <taxon>Pentapetalae</taxon>
        <taxon>Dilleniales</taxon>
        <taxon>Dilleniaceae</taxon>
        <taxon>Dillenia</taxon>
    </lineage>
</organism>
<evidence type="ECO:0000313" key="3">
    <source>
        <dbReference type="Proteomes" id="UP001370490"/>
    </source>
</evidence>
<dbReference type="Proteomes" id="UP001370490">
    <property type="component" value="Unassembled WGS sequence"/>
</dbReference>
<dbReference type="PANTHER" id="PTHR34277">
    <property type="entry name" value="CLAVATA3/ESR (CLE)-RELATED PROTEIN 26"/>
    <property type="match status" value="1"/>
</dbReference>
<proteinExistence type="predicted"/>
<comment type="caution">
    <text evidence="2">The sequence shown here is derived from an EMBL/GenBank/DDBJ whole genome shotgun (WGS) entry which is preliminary data.</text>
</comment>
<name>A0AAN8UNF8_9MAGN</name>
<feature type="region of interest" description="Disordered" evidence="1">
    <location>
        <begin position="1"/>
        <end position="20"/>
    </location>
</feature>
<sequence length="224" mass="25734">MNFDGLRSSSPPTLTHGFTSSDKKALLERYGYDPDEFLSDDSSPEQKRSGRGSWRQVPELSSQDPKPPRTIHKLLQLFLNAPYDQPFQNDCGCCLYIGHPFQQLGRTEIGPRIVQELWVVVLELSEMEKLIERETHIARHWDSDFNYVSKRRVPSGPDPIHNRRARKAREPPGDEAHLEGKRCADFMAKMGHSIHRRLQVFTSPSRCMQKLHLEDEAGVPSFRA</sequence>
<feature type="region of interest" description="Disordered" evidence="1">
    <location>
        <begin position="35"/>
        <end position="68"/>
    </location>
</feature>
<gene>
    <name evidence="2" type="ORF">RJ641_022783</name>
</gene>
<dbReference type="AlphaFoldDB" id="A0AAN8UNF8"/>
<feature type="compositionally biased region" description="Polar residues" evidence="1">
    <location>
        <begin position="7"/>
        <end position="20"/>
    </location>
</feature>
<dbReference type="InterPro" id="IPR039316">
    <property type="entry name" value="CLE25/26"/>
</dbReference>
<reference evidence="2 3" key="1">
    <citation type="submission" date="2023-12" db="EMBL/GenBank/DDBJ databases">
        <title>A high-quality genome assembly for Dillenia turbinata (Dilleniales).</title>
        <authorList>
            <person name="Chanderbali A."/>
        </authorList>
    </citation>
    <scope>NUCLEOTIDE SEQUENCE [LARGE SCALE GENOMIC DNA]</scope>
    <source>
        <strain evidence="2">LSX21</strain>
        <tissue evidence="2">Leaf</tissue>
    </source>
</reference>
<evidence type="ECO:0000313" key="2">
    <source>
        <dbReference type="EMBL" id="KAK6913182.1"/>
    </source>
</evidence>
<keyword evidence="3" id="KW-1185">Reference proteome</keyword>
<dbReference type="PANTHER" id="PTHR34277:SF18">
    <property type="entry name" value="CLAVATA3_ESR (CLE)-RELATED PROTEIN 25"/>
    <property type="match status" value="1"/>
</dbReference>
<protein>
    <submittedName>
        <fullName evidence="2">Uncharacterized protein</fullName>
    </submittedName>
</protein>
<feature type="region of interest" description="Disordered" evidence="1">
    <location>
        <begin position="152"/>
        <end position="177"/>
    </location>
</feature>
<feature type="compositionally biased region" description="Basic and acidic residues" evidence="1">
    <location>
        <begin position="168"/>
        <end position="177"/>
    </location>
</feature>
<accession>A0AAN8UNF8</accession>
<evidence type="ECO:0000256" key="1">
    <source>
        <dbReference type="SAM" id="MobiDB-lite"/>
    </source>
</evidence>
<dbReference type="EMBL" id="JBAMMX010000027">
    <property type="protein sequence ID" value="KAK6913182.1"/>
    <property type="molecule type" value="Genomic_DNA"/>
</dbReference>